<dbReference type="AlphaFoldDB" id="A0A2C6KKP6"/>
<dbReference type="GeneID" id="94432572"/>
<dbReference type="Proteomes" id="UP000221165">
    <property type="component" value="Unassembled WGS sequence"/>
</dbReference>
<reference evidence="1 2" key="1">
    <citation type="journal article" date="2017" name="Int. J. Parasitol.">
        <title>The genome of the protozoan parasite Cystoisospora suis and a reverse vaccinology approach to identify vaccine candidates.</title>
        <authorList>
            <person name="Palmieri N."/>
            <person name="Shrestha A."/>
            <person name="Ruttkowski B."/>
            <person name="Beck T."/>
            <person name="Vogl C."/>
            <person name="Tomley F."/>
            <person name="Blake D.P."/>
            <person name="Joachim A."/>
        </authorList>
    </citation>
    <scope>NUCLEOTIDE SEQUENCE [LARGE SCALE GENOMIC DNA]</scope>
    <source>
        <strain evidence="1 2">Wien I</strain>
    </source>
</reference>
<name>A0A2C6KKP6_9APIC</name>
<keyword evidence="2" id="KW-1185">Reference proteome</keyword>
<proteinExistence type="predicted"/>
<sequence length="700" mass="77633">MPADVQVDANLQDALQKTVQLIDRMHGIDPEILTEAKDEAGVVVGAARKQLKPAEKLQRAQLAQALEMFVGTEELASRLLREAGDMFQTLHQLNQKLEQLEGDHILQTGFESFKLYPGSMPFKDYFETFDSVRAKHGPSAWGYSPAPISGRRAAFGQSSSIVGTSETEGTYAMVRGRRFYDSTIRVSFYAVGSGTVGVAFKMRDFKNMFMLWMNQTLGVKRLLRIQNGVPTILAERRDGGYIQGKWFNVRIETRKGVNRVCVGEEGATETEVFSVLDERFLNGAVGFFSSGMDGGVFFEGLEVEAHECVVPTRNPAPAAPRCATFSETFFGNPNSLYRKFDAADATGAVGSWLYKVRPPQYTTHGSTTATHGVHRTTALVGLWAVSSGSTRPKNIRWWNWRLTSEDRLPHKSNDCTPKKMSRRLRIRAISAGRPRTVARTPATMSLNQWHRLDLNFEGSTIYARLHTPDGSVTSLSAEDLLGGQTRDGMVGFSAYNCGGVAFDSIQLAPYKLEAVAPSASVFAAVSVTKAWHPCSANVHILHRRDECQRMFAKEPVFRQVACTQDFCTECCNYTTSLLPQSERAQCERTCRRNDALAKQQEKGLVKRVAECLTALGEAAAHCQAVCVFRRSTVEGHTTSYFQGDSTCEKEACELCCMSSPPSEGLENMSAELLRDAAAREVEECRFQCAKHFTPKEQQEL</sequence>
<dbReference type="OrthoDB" id="414826at2759"/>
<dbReference type="EMBL" id="MIGC01005450">
    <property type="protein sequence ID" value="PHJ16936.1"/>
    <property type="molecule type" value="Genomic_DNA"/>
</dbReference>
<organism evidence="1 2">
    <name type="scientific">Cystoisospora suis</name>
    <dbReference type="NCBI Taxonomy" id="483139"/>
    <lineage>
        <taxon>Eukaryota</taxon>
        <taxon>Sar</taxon>
        <taxon>Alveolata</taxon>
        <taxon>Apicomplexa</taxon>
        <taxon>Conoidasida</taxon>
        <taxon>Coccidia</taxon>
        <taxon>Eucoccidiorida</taxon>
        <taxon>Eimeriorina</taxon>
        <taxon>Sarcocystidae</taxon>
        <taxon>Cystoisospora</taxon>
    </lineage>
</organism>
<dbReference type="Gene3D" id="2.60.120.560">
    <property type="entry name" value="Exo-inulinase, domain 1"/>
    <property type="match status" value="2"/>
</dbReference>
<protein>
    <submittedName>
        <fullName evidence="1">F5 8 type c domain-containing protein</fullName>
    </submittedName>
</protein>
<comment type="caution">
    <text evidence="1">The sequence shown here is derived from an EMBL/GenBank/DDBJ whole genome shotgun (WGS) entry which is preliminary data.</text>
</comment>
<evidence type="ECO:0000313" key="1">
    <source>
        <dbReference type="EMBL" id="PHJ16936.1"/>
    </source>
</evidence>
<dbReference type="RefSeq" id="XP_067918661.1">
    <property type="nucleotide sequence ID" value="XM_068069361.1"/>
</dbReference>
<dbReference type="VEuPathDB" id="ToxoDB:CSUI_009245"/>
<evidence type="ECO:0000313" key="2">
    <source>
        <dbReference type="Proteomes" id="UP000221165"/>
    </source>
</evidence>
<gene>
    <name evidence="1" type="ORF">CSUI_009245</name>
</gene>
<accession>A0A2C6KKP6</accession>